<dbReference type="PANTHER" id="PTHR35739:SF1">
    <property type="entry name" value="OS01G0861700 PROTEIN"/>
    <property type="match status" value="1"/>
</dbReference>
<dbReference type="PROSITE" id="PS50404">
    <property type="entry name" value="GST_NTER"/>
    <property type="match status" value="1"/>
</dbReference>
<dbReference type="InterPro" id="IPR036249">
    <property type="entry name" value="Thioredoxin-like_sf"/>
</dbReference>
<feature type="domain" description="GST N-terminal" evidence="1">
    <location>
        <begin position="25"/>
        <end position="105"/>
    </location>
</feature>
<evidence type="ECO:0000259" key="1">
    <source>
        <dbReference type="PROSITE" id="PS50404"/>
    </source>
</evidence>
<dbReference type="Gene3D" id="3.40.30.10">
    <property type="entry name" value="Glutaredoxin"/>
    <property type="match status" value="1"/>
</dbReference>
<organism evidence="2 3">
    <name type="scientific">Sphagnum troendelagicum</name>
    <dbReference type="NCBI Taxonomy" id="128251"/>
    <lineage>
        <taxon>Eukaryota</taxon>
        <taxon>Viridiplantae</taxon>
        <taxon>Streptophyta</taxon>
        <taxon>Embryophyta</taxon>
        <taxon>Bryophyta</taxon>
        <taxon>Sphagnophytina</taxon>
        <taxon>Sphagnopsida</taxon>
        <taxon>Sphagnales</taxon>
        <taxon>Sphagnaceae</taxon>
        <taxon>Sphagnum</taxon>
    </lineage>
</organism>
<reference evidence="2" key="1">
    <citation type="submission" date="2024-02" db="EMBL/GenBank/DDBJ databases">
        <authorList>
            <consortium name="ELIXIR-Norway"/>
            <consortium name="Elixir Norway"/>
        </authorList>
    </citation>
    <scope>NUCLEOTIDE SEQUENCE</scope>
</reference>
<dbReference type="Pfam" id="PF13417">
    <property type="entry name" value="GST_N_3"/>
    <property type="match status" value="1"/>
</dbReference>
<protein>
    <recommendedName>
        <fullName evidence="1">GST N-terminal domain-containing protein</fullName>
    </recommendedName>
</protein>
<proteinExistence type="predicted"/>
<dbReference type="Pfam" id="PF01814">
    <property type="entry name" value="Hemerythrin"/>
    <property type="match status" value="1"/>
</dbReference>
<accession>A0ABP0TFI8</accession>
<dbReference type="PANTHER" id="PTHR35739">
    <property type="entry name" value="OS01G0861700 PROTEIN"/>
    <property type="match status" value="1"/>
</dbReference>
<dbReference type="CDD" id="cd12108">
    <property type="entry name" value="Hr-like"/>
    <property type="match status" value="1"/>
</dbReference>
<dbReference type="Gene3D" id="1.20.120.520">
    <property type="entry name" value="nmb1532 protein domain like"/>
    <property type="match status" value="1"/>
</dbReference>
<dbReference type="CDD" id="cd00570">
    <property type="entry name" value="GST_N_family"/>
    <property type="match status" value="1"/>
</dbReference>
<dbReference type="EMBL" id="OZ019902">
    <property type="protein sequence ID" value="CAK9195127.1"/>
    <property type="molecule type" value="Genomic_DNA"/>
</dbReference>
<evidence type="ECO:0000313" key="3">
    <source>
        <dbReference type="Proteomes" id="UP001497512"/>
    </source>
</evidence>
<dbReference type="SUPFAM" id="SSF52833">
    <property type="entry name" value="Thioredoxin-like"/>
    <property type="match status" value="1"/>
</dbReference>
<dbReference type="InterPro" id="IPR004045">
    <property type="entry name" value="Glutathione_S-Trfase_N"/>
</dbReference>
<name>A0ABP0TFI8_9BRYO</name>
<keyword evidence="3" id="KW-1185">Reference proteome</keyword>
<evidence type="ECO:0000313" key="2">
    <source>
        <dbReference type="EMBL" id="CAK9195127.1"/>
    </source>
</evidence>
<gene>
    <name evidence="2" type="ORF">CSSPTR1EN2_LOCUS2869</name>
</gene>
<dbReference type="InterPro" id="IPR012312">
    <property type="entry name" value="Hemerythrin-like"/>
</dbReference>
<sequence length="378" mass="41962">MGNCVLLVPSWTSPTYEHEDETDGGKVHLYGDVLCPYTQRVRLALQHKGVPVKTILVVPDDLTSGSFATISPDGKFPVFQDGVHKLSGSTDAILEYMEKTFTGSPLVPNLLKKAVAESWVQKSPLPIVLMTMLQHHSILVHLERFVRLVDRLASVKPEDIAKDSMKRTLIGTQLRGLPKQFGQLLDLMQEHAQMEERIIFPALDMADPGLSASALKDHARDLPVMNGIREDIKGIMALKQGSSDHVEALSEVVIRLHTLQENTVEHYHEEEREQLPLLEAAGFGTKKQEMLVGQCLAVMETSHGHLLPYLLQGLQPHEIQQYLAILQHLSEQNNTTPQLLLQVSQILSNADEEFAGVWKVAQERVPTLATRQANAAGA</sequence>
<dbReference type="Proteomes" id="UP001497512">
    <property type="component" value="Chromosome 10"/>
</dbReference>